<evidence type="ECO:0000256" key="3">
    <source>
        <dbReference type="ARBA" id="ARBA00007931"/>
    </source>
</evidence>
<protein>
    <submittedName>
        <fullName evidence="9">Secretion protein HylD</fullName>
    </submittedName>
</protein>
<feature type="transmembrane region" description="Helical" evidence="7">
    <location>
        <begin position="273"/>
        <end position="294"/>
    </location>
</feature>
<evidence type="ECO:0000256" key="1">
    <source>
        <dbReference type="ARBA" id="ARBA00001947"/>
    </source>
</evidence>
<feature type="transmembrane region" description="Helical" evidence="7">
    <location>
        <begin position="376"/>
        <end position="395"/>
    </location>
</feature>
<keyword evidence="5 7" id="KW-1133">Transmembrane helix</keyword>
<comment type="cofactor">
    <cofactor evidence="1">
        <name>Zn(2+)</name>
        <dbReference type="ChEBI" id="CHEBI:29105"/>
    </cofactor>
</comment>
<keyword evidence="6 7" id="KW-0472">Membrane</keyword>
<dbReference type="GO" id="GO:0012505">
    <property type="term" value="C:endomembrane system"/>
    <property type="evidence" value="ECO:0007669"/>
    <property type="project" value="UniProtKB-SubCell"/>
</dbReference>
<keyword evidence="4 7" id="KW-0812">Transmembrane</keyword>
<comment type="caution">
    <text evidence="9">The sequence shown here is derived from an EMBL/GenBank/DDBJ whole genome shotgun (WGS) entry which is preliminary data.</text>
</comment>
<dbReference type="EMBL" id="PYAL01000003">
    <property type="protein sequence ID" value="RXN90334.1"/>
    <property type="molecule type" value="Genomic_DNA"/>
</dbReference>
<dbReference type="GO" id="GO:0005737">
    <property type="term" value="C:cytoplasm"/>
    <property type="evidence" value="ECO:0007669"/>
    <property type="project" value="TreeGrafter"/>
</dbReference>
<feature type="domain" description="Peptidase M50" evidence="8">
    <location>
        <begin position="186"/>
        <end position="285"/>
    </location>
</feature>
<evidence type="ECO:0000313" key="9">
    <source>
        <dbReference type="EMBL" id="RXN90334.1"/>
    </source>
</evidence>
<dbReference type="InterPro" id="IPR001193">
    <property type="entry name" value="MBTPS2"/>
</dbReference>
<dbReference type="Pfam" id="PF02163">
    <property type="entry name" value="Peptidase_M50"/>
    <property type="match status" value="1"/>
</dbReference>
<evidence type="ECO:0000256" key="6">
    <source>
        <dbReference type="ARBA" id="ARBA00023136"/>
    </source>
</evidence>
<dbReference type="OrthoDB" id="9759690at2"/>
<dbReference type="GO" id="GO:0031293">
    <property type="term" value="P:membrane protein intracellular domain proteolysis"/>
    <property type="evidence" value="ECO:0007669"/>
    <property type="project" value="TreeGrafter"/>
</dbReference>
<gene>
    <name evidence="9" type="ORF">C7R54_12520</name>
</gene>
<reference evidence="9 10" key="1">
    <citation type="journal article" date="2017" name="Int. J. Syst. Evol. Microbiol.">
        <title>Achromobacter aloeverae sp. nov., isolated from the root of Aloe vera (L.) Burm.f.</title>
        <authorList>
            <person name="Kuncharoen N."/>
            <person name="Muramatsu Y."/>
            <person name="Shibata C."/>
            <person name="Kamakura Y."/>
            <person name="Nakagawa Y."/>
            <person name="Tanasupawat S."/>
        </authorList>
    </citation>
    <scope>NUCLEOTIDE SEQUENCE [LARGE SCALE GENOMIC DNA]</scope>
    <source>
        <strain evidence="9 10">AVA-1</strain>
    </source>
</reference>
<proteinExistence type="inferred from homology"/>
<evidence type="ECO:0000259" key="8">
    <source>
        <dbReference type="Pfam" id="PF02163"/>
    </source>
</evidence>
<dbReference type="PANTHER" id="PTHR13325">
    <property type="entry name" value="PROTEASE M50 MEMBRANE-BOUND TRANSCRIPTION FACTOR SITE 2 PROTEASE"/>
    <property type="match status" value="1"/>
</dbReference>
<dbReference type="Proteomes" id="UP000290849">
    <property type="component" value="Unassembled WGS sequence"/>
</dbReference>
<comment type="similarity">
    <text evidence="3">Belongs to the peptidase M50B family.</text>
</comment>
<evidence type="ECO:0000256" key="2">
    <source>
        <dbReference type="ARBA" id="ARBA00004127"/>
    </source>
</evidence>
<sequence>MKTVLPTLREELALLPGPVLADGQPSHTLHDPVRNKFFQIDWPTFEILSRWHLGDAAAIAAAVCNETTLRMEADDIADVAGFLRDNQLVRAQQGAAADYARRRQAQRGGAMRWLLHNYLFFRIPLVKPDAWLARWAPRLAFLYSRSFLFLTLGALGWGAVEVYRQWDRFAATLVDTISWSGFASYAVTLVAVKTLHELGHAVTAKRLGCKVPAMGVAFLVMWPVAYTDTNDVWRLTRRRERLAVVGAGVLTELAVAAWATFAWAVLPGGTARSLAFLLATTTWVATVAINMSPFMRFDGYFLLSDWLRMPNLHARAFALARWDLRERLFGLGEPPPEHFPRHRRIGLVLFAYATWTYRLVVFLGIAALVYAFFIKAVGILLFAVEIGWFLLLPIYRELQAWRRLWPAIRRRARTRRSALIACALVLATCLPWPAHVAVSALLRPAEQWVIYAPPHAQVVAMPVAEGERVDAGAVLLQLSSPDLAARGHAAQARIDSLRRQTAAAPFDDEQRAQLPMAREQLSAAQAEGAAVAADAVRYAPVAPFAGVLRDLNPELRPGVWLAKQEPLARLVSDREQIVVAYLDEEEVGLVAVGDTGNFYADAPEGPTVRFAVDRIDRDTSRTLPEPELSNLFGGTVVAREKNGQFYPERPVYRVTLKVLSTDAATPQHAWRGKAVIFGGWTVPGWRYVRNAVAVLRRETGF</sequence>
<evidence type="ECO:0000256" key="7">
    <source>
        <dbReference type="SAM" id="Phobius"/>
    </source>
</evidence>
<feature type="transmembrane region" description="Helical" evidence="7">
    <location>
        <begin position="345"/>
        <end position="370"/>
    </location>
</feature>
<feature type="transmembrane region" description="Helical" evidence="7">
    <location>
        <begin position="139"/>
        <end position="157"/>
    </location>
</feature>
<dbReference type="InterPro" id="IPR008915">
    <property type="entry name" value="Peptidase_M50"/>
</dbReference>
<dbReference type="GO" id="GO:0016020">
    <property type="term" value="C:membrane"/>
    <property type="evidence" value="ECO:0007669"/>
    <property type="project" value="InterPro"/>
</dbReference>
<dbReference type="GO" id="GO:0004222">
    <property type="term" value="F:metalloendopeptidase activity"/>
    <property type="evidence" value="ECO:0007669"/>
    <property type="project" value="InterPro"/>
</dbReference>
<evidence type="ECO:0000313" key="10">
    <source>
        <dbReference type="Proteomes" id="UP000290849"/>
    </source>
</evidence>
<organism evidence="9 10">
    <name type="scientific">Achromobacter aloeverae</name>
    <dbReference type="NCBI Taxonomy" id="1750518"/>
    <lineage>
        <taxon>Bacteria</taxon>
        <taxon>Pseudomonadati</taxon>
        <taxon>Pseudomonadota</taxon>
        <taxon>Betaproteobacteria</taxon>
        <taxon>Burkholderiales</taxon>
        <taxon>Alcaligenaceae</taxon>
        <taxon>Achromobacter</taxon>
    </lineage>
</organism>
<dbReference type="AlphaFoldDB" id="A0A4Q1HJP2"/>
<accession>A0A4Q1HJP2</accession>
<feature type="transmembrane region" description="Helical" evidence="7">
    <location>
        <begin position="416"/>
        <end position="434"/>
    </location>
</feature>
<evidence type="ECO:0000256" key="4">
    <source>
        <dbReference type="ARBA" id="ARBA00022692"/>
    </source>
</evidence>
<feature type="transmembrane region" description="Helical" evidence="7">
    <location>
        <begin position="245"/>
        <end position="266"/>
    </location>
</feature>
<dbReference type="PANTHER" id="PTHR13325:SF3">
    <property type="entry name" value="MEMBRANE-BOUND TRANSCRIPTION FACTOR SITE-2 PROTEASE"/>
    <property type="match status" value="1"/>
</dbReference>
<keyword evidence="10" id="KW-1185">Reference proteome</keyword>
<dbReference type="RefSeq" id="WP_129150766.1">
    <property type="nucleotide sequence ID" value="NZ_JBHSDO010000014.1"/>
</dbReference>
<evidence type="ECO:0000256" key="5">
    <source>
        <dbReference type="ARBA" id="ARBA00022989"/>
    </source>
</evidence>
<name>A0A4Q1HJP2_9BURK</name>
<comment type="subcellular location">
    <subcellularLocation>
        <location evidence="2">Endomembrane system</location>
        <topology evidence="2">Multi-pass membrane protein</topology>
    </subcellularLocation>
</comment>